<evidence type="ECO:0000256" key="4">
    <source>
        <dbReference type="ARBA" id="ARBA00017710"/>
    </source>
</evidence>
<dbReference type="GO" id="GO:0051539">
    <property type="term" value="F:4 iron, 4 sulfur cluster binding"/>
    <property type="evidence" value="ECO:0007669"/>
    <property type="project" value="UniProtKB-UniRule"/>
</dbReference>
<evidence type="ECO:0000256" key="10">
    <source>
        <dbReference type="ARBA" id="ARBA00023004"/>
    </source>
</evidence>
<evidence type="ECO:0000259" key="16">
    <source>
        <dbReference type="PROSITE" id="PS51379"/>
    </source>
</evidence>
<feature type="binding site" evidence="15">
    <location>
        <position position="546"/>
    </location>
    <ligand>
        <name>[4Fe-4S] cluster</name>
        <dbReference type="ChEBI" id="CHEBI:49883"/>
        <label>1</label>
    </ligand>
</feature>
<dbReference type="InterPro" id="IPR017896">
    <property type="entry name" value="4Fe4S_Fe-S-bd"/>
</dbReference>
<dbReference type="AlphaFoldDB" id="A0A9D1L3W6"/>
<dbReference type="InterPro" id="IPR011766">
    <property type="entry name" value="TPP_enzyme_TPP-bd"/>
</dbReference>
<evidence type="ECO:0000256" key="3">
    <source>
        <dbReference type="ARBA" id="ARBA00012812"/>
    </source>
</evidence>
<reference evidence="17" key="1">
    <citation type="submission" date="2020-10" db="EMBL/GenBank/DDBJ databases">
        <authorList>
            <person name="Gilroy R."/>
        </authorList>
    </citation>
    <scope>NUCLEOTIDE SEQUENCE</scope>
    <source>
        <strain evidence="17">ChiHjej12B11-29160</strain>
    </source>
</reference>
<evidence type="ECO:0000313" key="17">
    <source>
        <dbReference type="EMBL" id="HIU24024.1"/>
    </source>
</evidence>
<name>A0A9D1L3W6_9ACTN</name>
<evidence type="ECO:0000256" key="12">
    <source>
        <dbReference type="ARBA" id="ARBA00030514"/>
    </source>
</evidence>
<evidence type="ECO:0000256" key="13">
    <source>
        <dbReference type="ARBA" id="ARBA00048332"/>
    </source>
</evidence>
<dbReference type="Pfam" id="PF00037">
    <property type="entry name" value="Fer4"/>
    <property type="match status" value="1"/>
</dbReference>
<dbReference type="EMBL" id="DVMQ01000013">
    <property type="protein sequence ID" value="HIU24024.1"/>
    <property type="molecule type" value="Genomic_DNA"/>
</dbReference>
<dbReference type="Pfam" id="PF02775">
    <property type="entry name" value="TPP_enzyme_C"/>
    <property type="match status" value="1"/>
</dbReference>
<feature type="domain" description="4Fe-4S ferredoxin-type" evidence="16">
    <location>
        <begin position="560"/>
        <end position="589"/>
    </location>
</feature>
<comment type="subunit">
    <text evidence="2">Heterodimer of the IorA and IorB subunits.</text>
</comment>
<dbReference type="InterPro" id="IPR002880">
    <property type="entry name" value="Pyrv_Fd/Flavodoxin_OxRdtase_N"/>
</dbReference>
<dbReference type="InterPro" id="IPR045025">
    <property type="entry name" value="HACL1-like"/>
</dbReference>
<dbReference type="InterPro" id="IPR029061">
    <property type="entry name" value="THDP-binding"/>
</dbReference>
<accession>A0A9D1L3W6</accession>
<evidence type="ECO:0000256" key="2">
    <source>
        <dbReference type="ARBA" id="ARBA00011238"/>
    </source>
</evidence>
<sequence length="589" mass="62950">MELLSGNEAIAEGVWEAGCSIGVGYPGTPSTETLEALVHHNEVHCEWAPNEKVALEVGIGAAIGGVRALVTMKHVGVNVAADPLMSVCNTGVNGGLVILAADDPSCYSSQNEQDSRFYADFARIPCLEPSDSQEAYELARQSFDLSERFDVPVMLHETMRIAHTRTVTRCEGVRHAADPRAFENDIKKYVMMPANAVTRRSVADERTDKLIEFAETTDLNQEEMRDTSVGIICAGAVYQHVREALPQASTLKLGLTWPLPPERIRAFAQKVDTCYVVEEASEYLALRVRAMGVKLSEPPAHPLPRGGELKPSVIRSAFGEEALPSAPVEQDLPPRPPAFCPGCPHRLVFCELRRMKAIVMGDIGCYTLGAVAPYGAEHAVIDMGASLSMAHGMELAGTPEREGRPVVGVIGDSTFAHSGITSLLGTVYNGGTGTLCILDNRTTAMTGTQGNPVNGVTLSDSTRGKSALDNPSGVALNLEALCRAMGISDVATVDAQDLEAVRSALKEATSHPERLSVIVFKAPCRLIDRSTEKPPTIHDCRACGVCIQIGCPALGRDAEGHATIDPTMCVGCDQCIQSCPFGCIQKDGE</sequence>
<keyword evidence="8 14" id="KW-0249">Electron transport</keyword>
<dbReference type="PIRSF" id="PIRSF006439">
    <property type="entry name" value="Indolepyruvate_ferr_oxidored"/>
    <property type="match status" value="1"/>
</dbReference>
<dbReference type="Pfam" id="PF01855">
    <property type="entry name" value="POR_N"/>
    <property type="match status" value="1"/>
</dbReference>
<keyword evidence="6 14" id="KW-0004">4Fe-4S</keyword>
<keyword evidence="9 14" id="KW-0560">Oxidoreductase</keyword>
<dbReference type="Gene3D" id="3.40.50.970">
    <property type="match status" value="2"/>
</dbReference>
<evidence type="ECO:0000256" key="15">
    <source>
        <dbReference type="PIRSR" id="PIRSR006439-50"/>
    </source>
</evidence>
<feature type="binding site" evidence="15">
    <location>
        <position position="551"/>
    </location>
    <ligand>
        <name>[4Fe-4S] cluster</name>
        <dbReference type="ChEBI" id="CHEBI:49883"/>
        <label>2</label>
    </ligand>
</feature>
<evidence type="ECO:0000256" key="1">
    <source>
        <dbReference type="ARBA" id="ARBA00002995"/>
    </source>
</evidence>
<keyword evidence="5 14" id="KW-0813">Transport</keyword>
<dbReference type="PROSITE" id="PS00198">
    <property type="entry name" value="4FE4S_FER_1"/>
    <property type="match status" value="1"/>
</dbReference>
<dbReference type="CDD" id="cd07034">
    <property type="entry name" value="TPP_PYR_PFOR_IOR-alpha_like"/>
    <property type="match status" value="1"/>
</dbReference>
<dbReference type="GO" id="GO:0000287">
    <property type="term" value="F:magnesium ion binding"/>
    <property type="evidence" value="ECO:0007669"/>
    <property type="project" value="UniProtKB-ARBA"/>
</dbReference>
<gene>
    <name evidence="17" type="ORF">IAD17_03800</name>
</gene>
<keyword evidence="10 14" id="KW-0408">Iron</keyword>
<dbReference type="SUPFAM" id="SSF54862">
    <property type="entry name" value="4Fe-4S ferredoxins"/>
    <property type="match status" value="1"/>
</dbReference>
<dbReference type="PANTHER" id="PTHR43710">
    <property type="entry name" value="2-HYDROXYACYL-COA LYASE"/>
    <property type="match status" value="1"/>
</dbReference>
<comment type="cofactor">
    <cofactor evidence="14 15">
        <name>[4Fe-4S] cluster</name>
        <dbReference type="ChEBI" id="CHEBI:49883"/>
    </cofactor>
    <text evidence="14 15">Binds 2 [4Fe-4S] clusters. In this family the first cluster has a non-standard and varying [4Fe-4S] binding motif CX(2)CX(2)CX(4-5)CP.</text>
</comment>
<dbReference type="InterPro" id="IPR017721">
    <property type="entry name" value="IorA"/>
</dbReference>
<evidence type="ECO:0000256" key="9">
    <source>
        <dbReference type="ARBA" id="ARBA00023002"/>
    </source>
</evidence>
<protein>
    <recommendedName>
        <fullName evidence="4 14">Indolepyruvate oxidoreductase subunit IorA</fullName>
        <shortName evidence="14">IOR</shortName>
        <ecNumber evidence="3 14">1.2.7.8</ecNumber>
    </recommendedName>
    <alternativeName>
        <fullName evidence="12 14">Indolepyruvate ferredoxin oxidoreductase subunit alpha</fullName>
    </alternativeName>
</protein>
<feature type="binding site" evidence="15">
    <location>
        <position position="579"/>
    </location>
    <ligand>
        <name>[4Fe-4S] cluster</name>
        <dbReference type="ChEBI" id="CHEBI:49883"/>
        <label>1</label>
    </ligand>
</feature>
<dbReference type="GO" id="GO:0043805">
    <property type="term" value="F:indolepyruvate ferredoxin oxidoreductase activity"/>
    <property type="evidence" value="ECO:0007669"/>
    <property type="project" value="UniProtKB-UniRule"/>
</dbReference>
<comment type="catalytic activity">
    <reaction evidence="13 14">
        <text>indole-3-pyruvate + 2 oxidized [2Fe-2S]-[ferredoxin] + CoA = (indol-3-yl)acetyl-CoA + 2 reduced [2Fe-2S]-[ferredoxin] + CO2 + H(+)</text>
        <dbReference type="Rhea" id="RHEA:12645"/>
        <dbReference type="Rhea" id="RHEA-COMP:10000"/>
        <dbReference type="Rhea" id="RHEA-COMP:10001"/>
        <dbReference type="ChEBI" id="CHEBI:15378"/>
        <dbReference type="ChEBI" id="CHEBI:16526"/>
        <dbReference type="ChEBI" id="CHEBI:17640"/>
        <dbReference type="ChEBI" id="CHEBI:33737"/>
        <dbReference type="ChEBI" id="CHEBI:33738"/>
        <dbReference type="ChEBI" id="CHEBI:57271"/>
        <dbReference type="ChEBI" id="CHEBI:57287"/>
        <dbReference type="EC" id="1.2.7.8"/>
    </reaction>
</comment>
<dbReference type="EC" id="1.2.7.8" evidence="3 14"/>
<organism evidence="17 18">
    <name type="scientific">Candidatus Coprovicinus avistercoris</name>
    <dbReference type="NCBI Taxonomy" id="2840754"/>
    <lineage>
        <taxon>Bacteria</taxon>
        <taxon>Bacillati</taxon>
        <taxon>Actinomycetota</taxon>
        <taxon>Coriobacteriia</taxon>
        <taxon>Coriobacteriales</taxon>
        <taxon>Coriobacteriaceae</taxon>
        <taxon>Coriobacteriaceae incertae sedis</taxon>
        <taxon>Candidatus Coprovicinus</taxon>
    </lineage>
</organism>
<dbReference type="SUPFAM" id="SSF52518">
    <property type="entry name" value="Thiamin diphosphate-binding fold (THDP-binding)"/>
    <property type="match status" value="2"/>
</dbReference>
<dbReference type="SUPFAM" id="SSF52922">
    <property type="entry name" value="TK C-terminal domain-like"/>
    <property type="match status" value="1"/>
</dbReference>
<reference evidence="17" key="2">
    <citation type="journal article" date="2021" name="PeerJ">
        <title>Extensive microbial diversity within the chicken gut microbiome revealed by metagenomics and culture.</title>
        <authorList>
            <person name="Gilroy R."/>
            <person name="Ravi A."/>
            <person name="Getino M."/>
            <person name="Pursley I."/>
            <person name="Horton D.L."/>
            <person name="Alikhan N.F."/>
            <person name="Baker D."/>
            <person name="Gharbi K."/>
            <person name="Hall N."/>
            <person name="Watson M."/>
            <person name="Adriaenssens E.M."/>
            <person name="Foster-Nyarko E."/>
            <person name="Jarju S."/>
            <person name="Secka A."/>
            <person name="Antonio M."/>
            <person name="Oren A."/>
            <person name="Chaudhuri R.R."/>
            <person name="La Ragione R."/>
            <person name="Hildebrand F."/>
            <person name="Pallen M.J."/>
        </authorList>
    </citation>
    <scope>NUCLEOTIDE SEQUENCE</scope>
    <source>
        <strain evidence="17">ChiHjej12B11-29160</strain>
    </source>
</reference>
<dbReference type="PANTHER" id="PTHR43710:SF5">
    <property type="entry name" value="INDOLEPYRUVATE FERREDOXIN OXIDOREDUCTASE ALPHA SUBUNIT"/>
    <property type="match status" value="1"/>
</dbReference>
<evidence type="ECO:0000256" key="14">
    <source>
        <dbReference type="PIRNR" id="PIRNR006439"/>
    </source>
</evidence>
<dbReference type="InterPro" id="IPR017900">
    <property type="entry name" value="4Fe4S_Fe_S_CS"/>
</dbReference>
<evidence type="ECO:0000313" key="18">
    <source>
        <dbReference type="Proteomes" id="UP000824078"/>
    </source>
</evidence>
<dbReference type="GO" id="GO:0030976">
    <property type="term" value="F:thiamine pyrophosphate binding"/>
    <property type="evidence" value="ECO:0007669"/>
    <property type="project" value="InterPro"/>
</dbReference>
<dbReference type="PROSITE" id="PS51379">
    <property type="entry name" value="4FE4S_FER_2"/>
    <property type="match status" value="1"/>
</dbReference>
<dbReference type="InterPro" id="IPR009014">
    <property type="entry name" value="Transketo_C/PFOR_II"/>
</dbReference>
<evidence type="ECO:0000256" key="7">
    <source>
        <dbReference type="ARBA" id="ARBA00022723"/>
    </source>
</evidence>
<evidence type="ECO:0000256" key="5">
    <source>
        <dbReference type="ARBA" id="ARBA00022448"/>
    </source>
</evidence>
<evidence type="ECO:0000256" key="6">
    <source>
        <dbReference type="ARBA" id="ARBA00022485"/>
    </source>
</evidence>
<dbReference type="FunFam" id="3.40.50.970:FF:000039">
    <property type="entry name" value="Indolepyruvate oxidoreductase subunit IorA"/>
    <property type="match status" value="1"/>
</dbReference>
<keyword evidence="11 14" id="KW-0411">Iron-sulfur</keyword>
<comment type="caution">
    <text evidence="17">The sequence shown here is derived from an EMBL/GenBank/DDBJ whole genome shotgun (WGS) entry which is preliminary data.</text>
</comment>
<comment type="function">
    <text evidence="1 14">Catalyzes the ferredoxin-dependent oxidative decarboxylation of arylpyruvates.</text>
</comment>
<evidence type="ECO:0000256" key="8">
    <source>
        <dbReference type="ARBA" id="ARBA00022982"/>
    </source>
</evidence>
<dbReference type="Proteomes" id="UP000824078">
    <property type="component" value="Unassembled WGS sequence"/>
</dbReference>
<evidence type="ECO:0000256" key="11">
    <source>
        <dbReference type="ARBA" id="ARBA00023014"/>
    </source>
</evidence>
<proteinExistence type="predicted"/>
<feature type="binding site" evidence="15">
    <location>
        <position position="572"/>
    </location>
    <ligand>
        <name>[4Fe-4S] cluster</name>
        <dbReference type="ChEBI" id="CHEBI:49883"/>
        <label>2</label>
    </ligand>
</feature>
<feature type="binding site" evidence="15">
    <location>
        <position position="540"/>
    </location>
    <ligand>
        <name>[4Fe-4S] cluster</name>
        <dbReference type="ChEBI" id="CHEBI:49883"/>
        <label>1</label>
    </ligand>
</feature>
<feature type="binding site" evidence="15">
    <location>
        <position position="569"/>
    </location>
    <ligand>
        <name>[4Fe-4S] cluster</name>
        <dbReference type="ChEBI" id="CHEBI:49883"/>
        <label>2</label>
    </ligand>
</feature>
<dbReference type="CDD" id="cd02008">
    <property type="entry name" value="TPP_IOR_alpha"/>
    <property type="match status" value="1"/>
</dbReference>
<feature type="binding site" evidence="15">
    <location>
        <position position="543"/>
    </location>
    <ligand>
        <name>[4Fe-4S] cluster</name>
        <dbReference type="ChEBI" id="CHEBI:49883"/>
        <label>1</label>
    </ligand>
</feature>
<dbReference type="Gene3D" id="3.30.70.20">
    <property type="match status" value="1"/>
</dbReference>
<keyword evidence="7 14" id="KW-0479">Metal-binding</keyword>
<feature type="binding site" evidence="15">
    <location>
        <position position="575"/>
    </location>
    <ligand>
        <name>[4Fe-4S] cluster</name>
        <dbReference type="ChEBI" id="CHEBI:49883"/>
        <label>2</label>
    </ligand>
</feature>